<keyword evidence="1" id="KW-0862">Zinc</keyword>
<feature type="compositionally biased region" description="Basic residues" evidence="2">
    <location>
        <begin position="392"/>
        <end position="405"/>
    </location>
</feature>
<evidence type="ECO:0000256" key="1">
    <source>
        <dbReference type="PROSITE-ProRule" id="PRU00042"/>
    </source>
</evidence>
<organism evidence="4 5">
    <name type="scientific">Crassostrea virginica</name>
    <name type="common">Eastern oyster</name>
    <dbReference type="NCBI Taxonomy" id="6565"/>
    <lineage>
        <taxon>Eukaryota</taxon>
        <taxon>Metazoa</taxon>
        <taxon>Spiralia</taxon>
        <taxon>Lophotrochozoa</taxon>
        <taxon>Mollusca</taxon>
        <taxon>Bivalvia</taxon>
        <taxon>Autobranchia</taxon>
        <taxon>Pteriomorphia</taxon>
        <taxon>Ostreida</taxon>
        <taxon>Ostreoidea</taxon>
        <taxon>Ostreidae</taxon>
        <taxon>Crassostrea</taxon>
    </lineage>
</organism>
<dbReference type="RefSeq" id="XP_022327593.1">
    <property type="nucleotide sequence ID" value="XM_022471885.1"/>
</dbReference>
<dbReference type="PROSITE" id="PS50157">
    <property type="entry name" value="ZINC_FINGER_C2H2_2"/>
    <property type="match status" value="1"/>
</dbReference>
<feature type="compositionally biased region" description="Basic and acidic residues" evidence="2">
    <location>
        <begin position="346"/>
        <end position="355"/>
    </location>
</feature>
<feature type="region of interest" description="Disordered" evidence="2">
    <location>
        <begin position="936"/>
        <end position="988"/>
    </location>
</feature>
<feature type="compositionally biased region" description="Basic and acidic residues" evidence="2">
    <location>
        <begin position="80"/>
        <end position="92"/>
    </location>
</feature>
<dbReference type="Proteomes" id="UP000694844">
    <property type="component" value="Chromosome 3"/>
</dbReference>
<accession>A0A8B8DHH9</accession>
<protein>
    <submittedName>
        <fullName evidence="5 6">Uncharacterized protein LOC111126935</fullName>
    </submittedName>
</protein>
<feature type="region of interest" description="Disordered" evidence="2">
    <location>
        <begin position="293"/>
        <end position="421"/>
    </location>
</feature>
<evidence type="ECO:0000313" key="4">
    <source>
        <dbReference type="Proteomes" id="UP000694844"/>
    </source>
</evidence>
<dbReference type="OrthoDB" id="6160647at2759"/>
<evidence type="ECO:0000313" key="5">
    <source>
        <dbReference type="RefSeq" id="XP_022327592.1"/>
    </source>
</evidence>
<feature type="compositionally biased region" description="Polar residues" evidence="2">
    <location>
        <begin position="326"/>
        <end position="338"/>
    </location>
</feature>
<dbReference type="AlphaFoldDB" id="A0A8B8DHH9"/>
<gene>
    <name evidence="5 6" type="primary">LOC111126935</name>
</gene>
<dbReference type="GO" id="GO:0008270">
    <property type="term" value="F:zinc ion binding"/>
    <property type="evidence" value="ECO:0007669"/>
    <property type="project" value="UniProtKB-KW"/>
</dbReference>
<name>A0A8B8DHH9_CRAVI</name>
<evidence type="ECO:0000256" key="2">
    <source>
        <dbReference type="SAM" id="MobiDB-lite"/>
    </source>
</evidence>
<dbReference type="Gene3D" id="3.30.160.60">
    <property type="entry name" value="Classic Zinc Finger"/>
    <property type="match status" value="1"/>
</dbReference>
<keyword evidence="1" id="KW-0863">Zinc-finger</keyword>
<evidence type="ECO:0000313" key="6">
    <source>
        <dbReference type="RefSeq" id="XP_022327593.1"/>
    </source>
</evidence>
<feature type="region of interest" description="Disordered" evidence="2">
    <location>
        <begin position="842"/>
        <end position="868"/>
    </location>
</feature>
<dbReference type="SMART" id="SM00355">
    <property type="entry name" value="ZnF_C2H2"/>
    <property type="match status" value="4"/>
</dbReference>
<feature type="domain" description="C2H2-type" evidence="3">
    <location>
        <begin position="57"/>
        <end position="85"/>
    </location>
</feature>
<keyword evidence="4" id="KW-1185">Reference proteome</keyword>
<dbReference type="GeneID" id="111126935"/>
<evidence type="ECO:0000259" key="3">
    <source>
        <dbReference type="PROSITE" id="PS50157"/>
    </source>
</evidence>
<dbReference type="PROSITE" id="PS00028">
    <property type="entry name" value="ZINC_FINGER_C2H2_1"/>
    <property type="match status" value="1"/>
</dbReference>
<dbReference type="InterPro" id="IPR013087">
    <property type="entry name" value="Znf_C2H2_type"/>
</dbReference>
<dbReference type="SUPFAM" id="SSF57667">
    <property type="entry name" value="beta-beta-alpha zinc fingers"/>
    <property type="match status" value="1"/>
</dbReference>
<reference evidence="5 6" key="1">
    <citation type="submission" date="2025-04" db="UniProtKB">
        <authorList>
            <consortium name="RefSeq"/>
        </authorList>
    </citation>
    <scope>IDENTIFICATION</scope>
    <source>
        <tissue evidence="5 6">Whole sample</tissue>
    </source>
</reference>
<sequence length="988" mass="112500">MIAMEIDRAFSESVDNIMNFAEILYKCTLCTSLPSIMTSKTSFVSHVKGQHFNRNLKSCSECSLTFETEEDLNAHSRLSHRVERSPREEERSSPPGTKVRGFQERSSSKELANSPQEMEADTFECCVNLLDGNGKCEKYPHLDLSNRESMQNDITNRSSVFPGEKPLNCMFKPKGPSMPEVVESSPQPENRPKVNIEYGLESSIRQHPCTNNLTRIHAVADQILAVNSTRYKPTGNDMIFSPGYTPEFGKFTKLVREGGNIVYFCQVCNWKSQIKSHFQVHCQGKAHKEKLKCAEEQRDENSPSPTPKKETSGMEKNCDSRRESPVNLSTSAANNPVKTGSPLRMISEKNKLERQNKRKRSVPISLRNQSSDRDGWQSSDSDSDSLDFNRSRPFHSVRTPGKKRYSKENKPSLNSEIVPKLDNSHKSVLQFTSDSDSNHLEVKQMPGKHPFPVSFPEHKKYPEEDLNKFNYGLFNQIHNQILWNLSNRASDCGPNTPDSMHQPLLDSYGYTNSCSFPSPHHQVSPPRGPSLYPGPVKSDSEYMYRCSLCSFGCNKIQEYKTHFESQHEQGNSGNDQGSMLGNEGKELWKVNKIKEYITDMICLFPKGNVSRDLLLQKISSTGQLPEAIHWGPACNRAIREIFPDTLAQRKGKFKKTYFFGVSFIEQVQEPADDLSDPELMQYQPLRDMSQDLEKILEHLHNIVQFSEDADCAISRDDLLTLLHKRIEEPDVLYWGMQCNRAIRIVFPSVIIKRKGKFKTTVYQGVDFREEIKKEIHQLPLSLPNKRGRPRKISSEDSGELYQMGMNWTDAIRTGHSETYKMYTNLHIPRVHNSDPSVVTRGWGPLTAYHDPDDSKQQPPPSVTPHNDHFVKMAEPFYPETNFSGSVKEDTHLSQEMSLNLCKNHLSKEEERENKSLGLHCEGKGLFMNGNERSHVVSNENEAGSDDDVTRKKKRLHCHEDQSDEDENTDDDADDEESIGPSIGDKDID</sequence>
<dbReference type="KEGG" id="cvn:111126935"/>
<dbReference type="RefSeq" id="XP_022327592.1">
    <property type="nucleotide sequence ID" value="XM_022471884.1"/>
</dbReference>
<feature type="compositionally biased region" description="Basic and acidic residues" evidence="2">
    <location>
        <begin position="293"/>
        <end position="324"/>
    </location>
</feature>
<feature type="compositionally biased region" description="Acidic residues" evidence="2">
    <location>
        <begin position="961"/>
        <end position="977"/>
    </location>
</feature>
<dbReference type="InterPro" id="IPR036236">
    <property type="entry name" value="Znf_C2H2_sf"/>
</dbReference>
<feature type="region of interest" description="Disordered" evidence="2">
    <location>
        <begin position="73"/>
        <end position="116"/>
    </location>
</feature>
<keyword evidence="1" id="KW-0479">Metal-binding</keyword>
<proteinExistence type="predicted"/>